<evidence type="ECO:0000256" key="13">
    <source>
        <dbReference type="RuleBase" id="RU000592"/>
    </source>
</evidence>
<dbReference type="FunFam" id="1.20.5.5270:FF:000001">
    <property type="entry name" value="Lon protease homolog, mitochondrial"/>
    <property type="match status" value="1"/>
</dbReference>
<comment type="subcellular location">
    <subcellularLocation>
        <location evidence="1">Mitochondrion matrix</location>
    </subcellularLocation>
</comment>
<feature type="domain" description="Lon N-terminal" evidence="17">
    <location>
        <begin position="1"/>
        <end position="213"/>
    </location>
</feature>
<evidence type="ECO:0000256" key="7">
    <source>
        <dbReference type="ARBA" id="ARBA00050665"/>
    </source>
</evidence>
<protein>
    <recommendedName>
        <fullName evidence="8 13">Lon protease homolog</fullName>
        <ecNumber evidence="8 13">3.4.21.-</ecNumber>
    </recommendedName>
</protein>
<keyword evidence="6 8" id="KW-0067">ATP-binding</keyword>
<feature type="domain" description="Lon proteolytic" evidence="16">
    <location>
        <begin position="690"/>
        <end position="891"/>
    </location>
</feature>
<dbReference type="Gene3D" id="1.20.5.5270">
    <property type="match status" value="1"/>
</dbReference>
<keyword evidence="4 8" id="KW-0378">Hydrolase</keyword>
<dbReference type="SMART" id="SM00382">
    <property type="entry name" value="AAA"/>
    <property type="match status" value="1"/>
</dbReference>
<dbReference type="InParanoid" id="A0A2R5G8P4"/>
<dbReference type="GO" id="GO:0005524">
    <property type="term" value="F:ATP binding"/>
    <property type="evidence" value="ECO:0007669"/>
    <property type="project" value="UniProtKB-KW"/>
</dbReference>
<dbReference type="InterPro" id="IPR027065">
    <property type="entry name" value="Lon_Prtase"/>
</dbReference>
<dbReference type="PANTHER" id="PTHR43718">
    <property type="entry name" value="LON PROTEASE"/>
    <property type="match status" value="1"/>
</dbReference>
<evidence type="ECO:0000256" key="11">
    <source>
        <dbReference type="PROSITE-ProRule" id="PRU01122"/>
    </source>
</evidence>
<dbReference type="InterPro" id="IPR008269">
    <property type="entry name" value="Lon_proteolytic"/>
</dbReference>
<dbReference type="PROSITE" id="PS51786">
    <property type="entry name" value="LON_PROTEOLYTIC"/>
    <property type="match status" value="1"/>
</dbReference>
<evidence type="ECO:0000259" key="16">
    <source>
        <dbReference type="PROSITE" id="PS51786"/>
    </source>
</evidence>
<dbReference type="InterPro" id="IPR003593">
    <property type="entry name" value="AAA+_ATPase"/>
</dbReference>
<dbReference type="FunFam" id="3.40.50.300:FF:000021">
    <property type="entry name" value="Lon protease homolog"/>
    <property type="match status" value="1"/>
</dbReference>
<dbReference type="InterPro" id="IPR020568">
    <property type="entry name" value="Ribosomal_Su5_D2-typ_SF"/>
</dbReference>
<feature type="coiled-coil region" evidence="14">
    <location>
        <begin position="208"/>
        <end position="235"/>
    </location>
</feature>
<dbReference type="PIRSF" id="PIRSF001174">
    <property type="entry name" value="Lon_proteas"/>
    <property type="match status" value="1"/>
</dbReference>
<evidence type="ECO:0000259" key="17">
    <source>
        <dbReference type="PROSITE" id="PS51787"/>
    </source>
</evidence>
<evidence type="ECO:0000256" key="1">
    <source>
        <dbReference type="ARBA" id="ARBA00004305"/>
    </source>
</evidence>
<keyword evidence="14" id="KW-0175">Coiled coil</keyword>
<evidence type="ECO:0000256" key="4">
    <source>
        <dbReference type="ARBA" id="ARBA00022801"/>
    </source>
</evidence>
<keyword evidence="5 8" id="KW-0720">Serine protease</keyword>
<dbReference type="GO" id="GO:0006515">
    <property type="term" value="P:protein quality control for misfolded or incompletely synthesized proteins"/>
    <property type="evidence" value="ECO:0007669"/>
    <property type="project" value="TreeGrafter"/>
</dbReference>
<evidence type="ECO:0000256" key="3">
    <source>
        <dbReference type="ARBA" id="ARBA00022741"/>
    </source>
</evidence>
<dbReference type="EMBL" id="BEYU01000030">
    <property type="protein sequence ID" value="GBG27417.1"/>
    <property type="molecule type" value="Genomic_DNA"/>
</dbReference>
<dbReference type="Pfam" id="PF00004">
    <property type="entry name" value="AAA"/>
    <property type="match status" value="1"/>
</dbReference>
<keyword evidence="19" id="KW-1185">Reference proteome</keyword>
<dbReference type="EC" id="3.4.21.-" evidence="8 13"/>
<dbReference type="PROSITE" id="PS51787">
    <property type="entry name" value="LON_N"/>
    <property type="match status" value="1"/>
</dbReference>
<evidence type="ECO:0000256" key="10">
    <source>
        <dbReference type="PIRSR" id="PIRSR001174-2"/>
    </source>
</evidence>
<evidence type="ECO:0000256" key="8">
    <source>
        <dbReference type="PIRNR" id="PIRNR001174"/>
    </source>
</evidence>
<dbReference type="SMART" id="SM00464">
    <property type="entry name" value="LON"/>
    <property type="match status" value="1"/>
</dbReference>
<evidence type="ECO:0000256" key="12">
    <source>
        <dbReference type="RuleBase" id="RU000591"/>
    </source>
</evidence>
<dbReference type="OrthoDB" id="2411602at2759"/>
<evidence type="ECO:0000256" key="6">
    <source>
        <dbReference type="ARBA" id="ARBA00022840"/>
    </source>
</evidence>
<evidence type="ECO:0000256" key="5">
    <source>
        <dbReference type="ARBA" id="ARBA00022825"/>
    </source>
</evidence>
<dbReference type="InterPro" id="IPR003111">
    <property type="entry name" value="Lon_prtase_N"/>
</dbReference>
<comment type="caution">
    <text evidence="18">The sequence shown here is derived from an EMBL/GenBank/DDBJ whole genome shotgun (WGS) entry which is preliminary data.</text>
</comment>
<name>A0A2R5G8P4_9STRA</name>
<dbReference type="Gene3D" id="3.30.230.10">
    <property type="match status" value="1"/>
</dbReference>
<feature type="region of interest" description="Disordered" evidence="15">
    <location>
        <begin position="272"/>
        <end position="295"/>
    </location>
</feature>
<feature type="compositionally biased region" description="Basic and acidic residues" evidence="15">
    <location>
        <begin position="720"/>
        <end position="731"/>
    </location>
</feature>
<evidence type="ECO:0000256" key="14">
    <source>
        <dbReference type="SAM" id="Coils"/>
    </source>
</evidence>
<dbReference type="InterPro" id="IPR027417">
    <property type="entry name" value="P-loop_NTPase"/>
</dbReference>
<feature type="binding site" evidence="10">
    <location>
        <begin position="395"/>
        <end position="402"/>
    </location>
    <ligand>
        <name>ATP</name>
        <dbReference type="ChEBI" id="CHEBI:30616"/>
    </ligand>
</feature>
<dbReference type="SUPFAM" id="SSF88697">
    <property type="entry name" value="PUA domain-like"/>
    <property type="match status" value="1"/>
</dbReference>
<keyword evidence="2 8" id="KW-0645">Protease</keyword>
<dbReference type="GO" id="GO:0051131">
    <property type="term" value="P:chaperone-mediated protein complex assembly"/>
    <property type="evidence" value="ECO:0007669"/>
    <property type="project" value="TreeGrafter"/>
</dbReference>
<comment type="similarity">
    <text evidence="8 11 12">Belongs to the peptidase S16 family.</text>
</comment>
<dbReference type="CDD" id="cd19500">
    <property type="entry name" value="RecA-like_Lon"/>
    <property type="match status" value="1"/>
</dbReference>
<evidence type="ECO:0000256" key="9">
    <source>
        <dbReference type="PIRSR" id="PIRSR001174-1"/>
    </source>
</evidence>
<dbReference type="Proteomes" id="UP000241890">
    <property type="component" value="Unassembled WGS sequence"/>
</dbReference>
<dbReference type="InterPro" id="IPR014721">
    <property type="entry name" value="Ribsml_uS5_D2-typ_fold_subgr"/>
</dbReference>
<dbReference type="PROSITE" id="PS01046">
    <property type="entry name" value="LON_SER"/>
    <property type="match status" value="1"/>
</dbReference>
<accession>A0A2R5G8P4</accession>
<dbReference type="GO" id="GO:0016887">
    <property type="term" value="F:ATP hydrolysis activity"/>
    <property type="evidence" value="ECO:0007669"/>
    <property type="project" value="InterPro"/>
</dbReference>
<dbReference type="InterPro" id="IPR054594">
    <property type="entry name" value="Lon_lid"/>
</dbReference>
<evidence type="ECO:0000313" key="18">
    <source>
        <dbReference type="EMBL" id="GBG27417.1"/>
    </source>
</evidence>
<dbReference type="AlphaFoldDB" id="A0A2R5G8P4"/>
<dbReference type="Pfam" id="PF05362">
    <property type="entry name" value="Lon_C"/>
    <property type="match status" value="1"/>
</dbReference>
<feature type="active site" evidence="9 11">
    <location>
        <position position="797"/>
    </location>
</feature>
<dbReference type="InterPro" id="IPR008268">
    <property type="entry name" value="Peptidase_S16_AS"/>
</dbReference>
<dbReference type="Pfam" id="PF22667">
    <property type="entry name" value="Lon_lid"/>
    <property type="match status" value="1"/>
</dbReference>
<evidence type="ECO:0000256" key="15">
    <source>
        <dbReference type="SAM" id="MobiDB-lite"/>
    </source>
</evidence>
<dbReference type="PANTHER" id="PTHR43718:SF2">
    <property type="entry name" value="LON PROTEASE HOMOLOG, MITOCHONDRIAL"/>
    <property type="match status" value="1"/>
</dbReference>
<dbReference type="SUPFAM" id="SSF52540">
    <property type="entry name" value="P-loop containing nucleoside triphosphate hydrolases"/>
    <property type="match status" value="1"/>
</dbReference>
<dbReference type="GO" id="GO:0004252">
    <property type="term" value="F:serine-type endopeptidase activity"/>
    <property type="evidence" value="ECO:0007669"/>
    <property type="project" value="UniProtKB-UniRule"/>
</dbReference>
<dbReference type="GO" id="GO:0003697">
    <property type="term" value="F:single-stranded DNA binding"/>
    <property type="evidence" value="ECO:0007669"/>
    <property type="project" value="TreeGrafter"/>
</dbReference>
<keyword evidence="3 8" id="KW-0547">Nucleotide-binding</keyword>
<dbReference type="Pfam" id="PF02190">
    <property type="entry name" value="LON_substr_bdg"/>
    <property type="match status" value="1"/>
</dbReference>
<dbReference type="SUPFAM" id="SSF54211">
    <property type="entry name" value="Ribosomal protein S5 domain 2-like"/>
    <property type="match status" value="1"/>
</dbReference>
<feature type="region of interest" description="Disordered" evidence="15">
    <location>
        <begin position="718"/>
        <end position="744"/>
    </location>
</feature>
<dbReference type="Gene3D" id="3.40.50.300">
    <property type="entry name" value="P-loop containing nucleotide triphosphate hydrolases"/>
    <property type="match status" value="1"/>
</dbReference>
<dbReference type="GO" id="GO:0005759">
    <property type="term" value="C:mitochondrial matrix"/>
    <property type="evidence" value="ECO:0007669"/>
    <property type="project" value="UniProtKB-SubCell"/>
</dbReference>
<dbReference type="Gene3D" id="1.20.58.1480">
    <property type="match status" value="1"/>
</dbReference>
<dbReference type="FunFam" id="3.30.230.10:FF:000015">
    <property type="entry name" value="Lon protease homolog, mitochondrial"/>
    <property type="match status" value="1"/>
</dbReference>
<feature type="active site" evidence="9 11">
    <location>
        <position position="840"/>
    </location>
</feature>
<proteinExistence type="inferred from homology"/>
<reference evidence="18 19" key="1">
    <citation type="submission" date="2017-12" db="EMBL/GenBank/DDBJ databases">
        <title>Sequencing, de novo assembly and annotation of complete genome of a new Thraustochytrid species, strain FCC1311.</title>
        <authorList>
            <person name="Sedici K."/>
            <person name="Godart F."/>
            <person name="Aiese Cigliano R."/>
            <person name="Sanseverino W."/>
            <person name="Barakat M."/>
            <person name="Ortet P."/>
            <person name="Marechal E."/>
            <person name="Cagnac O."/>
            <person name="Amato A."/>
        </authorList>
    </citation>
    <scope>NUCLEOTIDE SEQUENCE [LARGE SCALE GENOMIC DNA]</scope>
</reference>
<evidence type="ECO:0000313" key="19">
    <source>
        <dbReference type="Proteomes" id="UP000241890"/>
    </source>
</evidence>
<dbReference type="InterPro" id="IPR004815">
    <property type="entry name" value="Lon_bac/euk-typ"/>
</dbReference>
<feature type="compositionally biased region" description="Basic and acidic residues" evidence="15">
    <location>
        <begin position="279"/>
        <end position="294"/>
    </location>
</feature>
<dbReference type="InterPro" id="IPR015947">
    <property type="entry name" value="PUA-like_sf"/>
</dbReference>
<dbReference type="GO" id="GO:0007005">
    <property type="term" value="P:mitochondrion organization"/>
    <property type="evidence" value="ECO:0007669"/>
    <property type="project" value="TreeGrafter"/>
</dbReference>
<dbReference type="GO" id="GO:0004176">
    <property type="term" value="F:ATP-dependent peptidase activity"/>
    <property type="evidence" value="ECO:0007669"/>
    <property type="project" value="UniProtKB-UniRule"/>
</dbReference>
<evidence type="ECO:0000256" key="2">
    <source>
        <dbReference type="ARBA" id="ARBA00022670"/>
    </source>
</evidence>
<sequence length="897" mass="100451">MKDVHKIGTFAQIVQMEPMRELLSPGHEAEHNDGFGDHGLHHREEATIDFQDPVQQRRKQDLRNALFEEDELTRARAATPNEAVASAREESWTLVVKAHRKIQLEEILKEGPPPLVQVQHLTEFPLENFDRDVIRAYTNEVLSTLRDVMRTNPLMREHMHFFSTRFDMSDPYHVCNFAASLTSADGDELQEVLEAFNLETRLSKVLALLKKEAHLNDLQQEISRQVEETISANQRKYFLNEQLKQIKKELGLEHDDKDALLAKYEKQFRQLQGLEPEETDSKGNKQDGSEKTNERTYIYEGLPAEAEKVIKDEMKKLSTLEKTSPEFNVTRAYLDWLMAMPWGRHSVENLDISRARDVLESDHFGLKDIKERILEFIAVGNLRGTVQGKIILLVGPPGVGKTSIGQSIAHALDREFYRFSVGGLSDVSEIKGHRRTYIGSMPGKLVQCLKTAGVSNPVVLIDEIDKLGSSGFRGDPSSAMLELLDPAQNNAFMDHYLDVPIDLSKVLFVCTANDLSTIPGPLLDRMEVLRLSGYDLPEKVQIAKRYLEPRARRESGLALPEDDKVVKTVEELEEPSEDMKKNPTRASSIEIPKDLGLADSAVESLARWYCREAGVRNLEQHIERIYRKISLELLMEQAKVKDDLNKVDADAEKDADKESAPRTSWVITDEDLEKYVGKRKFDSDKLYGSVPPAGVVMGLAWSSVGGSALYIESTCIRQPPRKEETTEDGKTPARGPGSPFSVHSTGQLGDVMQESVRLAQTNAKHFLQEVSPGSDFFEANQIHLHVPEGATPKDGPSAGVTMTTALLSLALGKSVKADLAMTGEISLIGRVLPVGGIKEKVIAARRAGVDTIVVPDGNRKDVDELPDYLREGIDFHFAKEYKDVYRVAFQEELASSA</sequence>
<organism evidence="18 19">
    <name type="scientific">Hondaea fermentalgiana</name>
    <dbReference type="NCBI Taxonomy" id="2315210"/>
    <lineage>
        <taxon>Eukaryota</taxon>
        <taxon>Sar</taxon>
        <taxon>Stramenopiles</taxon>
        <taxon>Bigyra</taxon>
        <taxon>Labyrinthulomycetes</taxon>
        <taxon>Thraustochytrida</taxon>
        <taxon>Thraustochytriidae</taxon>
        <taxon>Hondaea</taxon>
    </lineage>
</organism>
<dbReference type="Gene3D" id="1.10.8.60">
    <property type="match status" value="1"/>
</dbReference>
<gene>
    <name evidence="18" type="ORF">FCC1311_036382</name>
</gene>
<dbReference type="InterPro" id="IPR003959">
    <property type="entry name" value="ATPase_AAA_core"/>
</dbReference>
<dbReference type="PRINTS" id="PR00830">
    <property type="entry name" value="ENDOLAPTASE"/>
</dbReference>
<comment type="catalytic activity">
    <reaction evidence="7">
        <text>Hydrolysis of proteins in presence of ATP.</text>
        <dbReference type="EC" id="3.4.21.53"/>
    </reaction>
</comment>
<dbReference type="FunCoup" id="A0A2R5G8P4">
    <property type="interactions" value="120"/>
</dbReference>
<dbReference type="FunFam" id="1.20.58.1480:FF:000002">
    <property type="entry name" value="Lon protease homolog, mitochondrial"/>
    <property type="match status" value="1"/>
</dbReference>